<name>A0A9W6RQF5_9ACTN</name>
<protein>
    <submittedName>
        <fullName evidence="1">Uncharacterized protein</fullName>
    </submittedName>
</protein>
<evidence type="ECO:0000313" key="1">
    <source>
        <dbReference type="EMBL" id="GLY80591.1"/>
    </source>
</evidence>
<organism evidence="1 2">
    <name type="scientific">Actinoallomurus iriomotensis</name>
    <dbReference type="NCBI Taxonomy" id="478107"/>
    <lineage>
        <taxon>Bacteria</taxon>
        <taxon>Bacillati</taxon>
        <taxon>Actinomycetota</taxon>
        <taxon>Actinomycetes</taxon>
        <taxon>Streptosporangiales</taxon>
        <taxon>Thermomonosporaceae</taxon>
        <taxon>Actinoallomurus</taxon>
    </lineage>
</organism>
<reference evidence="1" key="1">
    <citation type="submission" date="2023-03" db="EMBL/GenBank/DDBJ databases">
        <title>Actinoallomurus iriomotensis NBRC 103681.</title>
        <authorList>
            <person name="Ichikawa N."/>
            <person name="Sato H."/>
            <person name="Tonouchi N."/>
        </authorList>
    </citation>
    <scope>NUCLEOTIDE SEQUENCE</scope>
    <source>
        <strain evidence="1">NBRC 103681</strain>
    </source>
</reference>
<dbReference type="Proteomes" id="UP001165135">
    <property type="component" value="Unassembled WGS sequence"/>
</dbReference>
<evidence type="ECO:0000313" key="2">
    <source>
        <dbReference type="Proteomes" id="UP001165135"/>
    </source>
</evidence>
<accession>A0A9W6RQF5</accession>
<comment type="caution">
    <text evidence="1">The sequence shown here is derived from an EMBL/GenBank/DDBJ whole genome shotgun (WGS) entry which is preliminary data.</text>
</comment>
<gene>
    <name evidence="1" type="ORF">Airi01_088580</name>
</gene>
<dbReference type="RefSeq" id="WP_285633756.1">
    <property type="nucleotide sequence ID" value="NZ_BSTJ01000015.1"/>
</dbReference>
<dbReference type="EMBL" id="BSTJ01000015">
    <property type="protein sequence ID" value="GLY80591.1"/>
    <property type="molecule type" value="Genomic_DNA"/>
</dbReference>
<proteinExistence type="predicted"/>
<dbReference type="AlphaFoldDB" id="A0A9W6RQF5"/>
<sequence>MSLSAQAANPTSTLCTFLDAQLPQRDAIVEQWKDQLHAAPQAAFDVDAGRRWLGTALEIRLGLDLAGKPAYWELLSFLPAEQCYALLTAAGFAPPDYDHMPASGTTDPLLLDWNRVTCPTQCEDPTQRAALAACIDAANFDQLAHRLHAAPAAQVRRSFLLTFREAGAVQADENHPVFRGLHHMWRGYLRHARNELNQLGERTIISPPVAVGFAAADLSIGRTLVEVKASADPTEYLHIWLNQLLGYLLLDRFDIFCWDTIAIYLGWHAAIMAVPVEKLLTAATSSLTPALDHLRTEFHQLISKELDEAAMWYLQDRHPIPPQTSTPSRPGG</sequence>